<dbReference type="Proteomes" id="UP001239795">
    <property type="component" value="Unassembled WGS sequence"/>
</dbReference>
<accession>A0AAI9TXN4</accession>
<name>A0AAI9TXN4_9PEZI</name>
<keyword evidence="2" id="KW-1185">Reference proteome</keyword>
<evidence type="ECO:0000313" key="2">
    <source>
        <dbReference type="Proteomes" id="UP001239795"/>
    </source>
</evidence>
<dbReference type="EMBL" id="MLGG01000079">
    <property type="protein sequence ID" value="KAK1447776.1"/>
    <property type="molecule type" value="Genomic_DNA"/>
</dbReference>
<proteinExistence type="predicted"/>
<gene>
    <name evidence="1" type="ORF">CMEL01_09615</name>
</gene>
<sequence length="23" mass="2456">MIDFSTPSPGFLALTHPSSLYSS</sequence>
<evidence type="ECO:0000313" key="1">
    <source>
        <dbReference type="EMBL" id="KAK1447776.1"/>
    </source>
</evidence>
<dbReference type="AlphaFoldDB" id="A0AAI9TXN4"/>
<comment type="caution">
    <text evidence="1">The sequence shown here is derived from an EMBL/GenBank/DDBJ whole genome shotgun (WGS) entry which is preliminary data.</text>
</comment>
<reference evidence="1 2" key="1">
    <citation type="submission" date="2016-10" db="EMBL/GenBank/DDBJ databases">
        <title>The genome sequence of Colletotrichum fioriniae PJ7.</title>
        <authorList>
            <person name="Baroncelli R."/>
        </authorList>
    </citation>
    <scope>NUCLEOTIDE SEQUENCE [LARGE SCALE GENOMIC DNA]</scope>
    <source>
        <strain evidence="1">Col 31</strain>
    </source>
</reference>
<protein>
    <submittedName>
        <fullName evidence="1">Uncharacterized protein</fullName>
    </submittedName>
</protein>
<organism evidence="1 2">
    <name type="scientific">Colletotrichum melonis</name>
    <dbReference type="NCBI Taxonomy" id="1209925"/>
    <lineage>
        <taxon>Eukaryota</taxon>
        <taxon>Fungi</taxon>
        <taxon>Dikarya</taxon>
        <taxon>Ascomycota</taxon>
        <taxon>Pezizomycotina</taxon>
        <taxon>Sordariomycetes</taxon>
        <taxon>Hypocreomycetidae</taxon>
        <taxon>Glomerellales</taxon>
        <taxon>Glomerellaceae</taxon>
        <taxon>Colletotrichum</taxon>
        <taxon>Colletotrichum acutatum species complex</taxon>
    </lineage>
</organism>